<comment type="caution">
    <text evidence="7">The sequence shown here is derived from an EMBL/GenBank/DDBJ whole genome shotgun (WGS) entry which is preliminary data.</text>
</comment>
<protein>
    <recommendedName>
        <fullName evidence="1">peptidylprolyl isomerase</fullName>
        <ecNumber evidence="1">5.2.1.8</ecNumber>
    </recommendedName>
</protein>
<dbReference type="InterPro" id="IPR029000">
    <property type="entry name" value="Cyclophilin-like_dom_sf"/>
</dbReference>
<keyword evidence="8" id="KW-1185">Reference proteome</keyword>
<dbReference type="InterPro" id="IPR020892">
    <property type="entry name" value="Cyclophilin-type_PPIase_CS"/>
</dbReference>
<dbReference type="InterPro" id="IPR036322">
    <property type="entry name" value="WD40_repeat_dom_sf"/>
</dbReference>
<dbReference type="Proteomes" id="UP001318860">
    <property type="component" value="Unassembled WGS sequence"/>
</dbReference>
<evidence type="ECO:0000256" key="4">
    <source>
        <dbReference type="ARBA" id="ARBA00023235"/>
    </source>
</evidence>
<feature type="region of interest" description="Disordered" evidence="5">
    <location>
        <begin position="1"/>
        <end position="33"/>
    </location>
</feature>
<dbReference type="Gene3D" id="2.130.10.10">
    <property type="entry name" value="YVTN repeat-like/Quinoprotein amine dehydrogenase"/>
    <property type="match status" value="1"/>
</dbReference>
<dbReference type="InterPro" id="IPR044666">
    <property type="entry name" value="Cyclophilin_A-like"/>
</dbReference>
<proteinExistence type="predicted"/>
<dbReference type="PANTHER" id="PTHR45625">
    <property type="entry name" value="PEPTIDYL-PROLYL CIS-TRANS ISOMERASE-RELATED"/>
    <property type="match status" value="1"/>
</dbReference>
<dbReference type="PROSITE" id="PS00170">
    <property type="entry name" value="CSA_PPIASE_1"/>
    <property type="match status" value="1"/>
</dbReference>
<gene>
    <name evidence="7" type="ORF">DH2020_028059</name>
</gene>
<dbReference type="InterPro" id="IPR015943">
    <property type="entry name" value="WD40/YVTN_repeat-like_dom_sf"/>
</dbReference>
<evidence type="ECO:0000313" key="8">
    <source>
        <dbReference type="Proteomes" id="UP001318860"/>
    </source>
</evidence>
<keyword evidence="2" id="KW-0697">Rotamase</keyword>
<sequence length="560" mass="62878">MEAVQEDNGKPAAGEEEEPMVGPGPAPRSRPKRPLQFEQAYLDALPSANMYEKSYMHRDVVTHVAVSAADFFMSGSADEQNRLAQKLEQQDLNLNAFLWLKSIDLKSRLSCITPRACDYRQIIAKDGKLLAVIGSDEKLSHLKFWKKKGVGIEFAKHFRSHLGPIEGLAVSIDGTLCCTISNDRSVKVYDVFNYDMMAMIRLPFVPGCVEWVYKQGDVKAKLAISDRNSFVVHIYDARSGSNESILSREVSSSFNYDVKLNCAVAFHDWSDDKGIIEYWNPASLQFPETGVNFRLKSDTDLFAIVKCKTTVSAIEVSPDGKQFSITSPDRRIRVVNLHTNKVARILGKVENNDRFLRIALYQGDRSSKNRREPEEPEDATKGRDVFNEKPPADELLAASDIGKAVTTSLPDNVIMHTTMGDIRMRLYPEECPRTVENFTTHCKNGYYDNLIFHRVIKGFMIQTGDPLGDGTGGQSIWGREFEDEFHKRPFTVSMANAGPNTNGSQFFITTVATPWLDNKHTVFGRVVKGMDVVQGIEKVKTDKGDKPYQDVKILNVTIPK</sequence>
<dbReference type="EC" id="5.2.1.8" evidence="1"/>
<evidence type="ECO:0000256" key="1">
    <source>
        <dbReference type="ARBA" id="ARBA00013194"/>
    </source>
</evidence>
<evidence type="ECO:0000256" key="2">
    <source>
        <dbReference type="ARBA" id="ARBA00023110"/>
    </source>
</evidence>
<organism evidence="7 8">
    <name type="scientific">Rehmannia glutinosa</name>
    <name type="common">Chinese foxglove</name>
    <dbReference type="NCBI Taxonomy" id="99300"/>
    <lineage>
        <taxon>Eukaryota</taxon>
        <taxon>Viridiplantae</taxon>
        <taxon>Streptophyta</taxon>
        <taxon>Embryophyta</taxon>
        <taxon>Tracheophyta</taxon>
        <taxon>Spermatophyta</taxon>
        <taxon>Magnoliopsida</taxon>
        <taxon>eudicotyledons</taxon>
        <taxon>Gunneridae</taxon>
        <taxon>Pentapetalae</taxon>
        <taxon>asterids</taxon>
        <taxon>lamiids</taxon>
        <taxon>Lamiales</taxon>
        <taxon>Orobanchaceae</taxon>
        <taxon>Rehmannieae</taxon>
        <taxon>Rehmannia</taxon>
    </lineage>
</organism>
<dbReference type="CDD" id="cd01927">
    <property type="entry name" value="cyclophilin_WD40"/>
    <property type="match status" value="1"/>
</dbReference>
<accession>A0ABR0VU98</accession>
<dbReference type="InterPro" id="IPR001680">
    <property type="entry name" value="WD40_rpt"/>
</dbReference>
<dbReference type="PROSITE" id="PS50072">
    <property type="entry name" value="CSA_PPIASE_2"/>
    <property type="match status" value="1"/>
</dbReference>
<name>A0ABR0VU98_REHGL</name>
<dbReference type="SUPFAM" id="SSF50978">
    <property type="entry name" value="WD40 repeat-like"/>
    <property type="match status" value="1"/>
</dbReference>
<feature type="domain" description="PPIase cyclophilin-type" evidence="6">
    <location>
        <begin position="409"/>
        <end position="558"/>
    </location>
</feature>
<evidence type="ECO:0000256" key="3">
    <source>
        <dbReference type="ARBA" id="ARBA00023186"/>
    </source>
</evidence>
<feature type="region of interest" description="Disordered" evidence="5">
    <location>
        <begin position="366"/>
        <end position="388"/>
    </location>
</feature>
<evidence type="ECO:0000313" key="7">
    <source>
        <dbReference type="EMBL" id="KAK6138198.1"/>
    </source>
</evidence>
<dbReference type="InterPro" id="IPR002130">
    <property type="entry name" value="Cyclophilin-type_PPIase_dom"/>
</dbReference>
<keyword evidence="4" id="KW-0413">Isomerase</keyword>
<evidence type="ECO:0000256" key="5">
    <source>
        <dbReference type="SAM" id="MobiDB-lite"/>
    </source>
</evidence>
<dbReference type="PRINTS" id="PR00153">
    <property type="entry name" value="CSAPPISMRASE"/>
</dbReference>
<dbReference type="SUPFAM" id="SSF50891">
    <property type="entry name" value="Cyclophilin-like"/>
    <property type="match status" value="1"/>
</dbReference>
<dbReference type="Gene3D" id="2.40.100.10">
    <property type="entry name" value="Cyclophilin-like"/>
    <property type="match status" value="1"/>
</dbReference>
<dbReference type="SMART" id="SM00320">
    <property type="entry name" value="WD40"/>
    <property type="match status" value="3"/>
</dbReference>
<reference evidence="7 8" key="1">
    <citation type="journal article" date="2021" name="Comput. Struct. Biotechnol. J.">
        <title>De novo genome assembly of the potent medicinal plant Rehmannia glutinosa using nanopore technology.</title>
        <authorList>
            <person name="Ma L."/>
            <person name="Dong C."/>
            <person name="Song C."/>
            <person name="Wang X."/>
            <person name="Zheng X."/>
            <person name="Niu Y."/>
            <person name="Chen S."/>
            <person name="Feng W."/>
        </authorList>
    </citation>
    <scope>NUCLEOTIDE SEQUENCE [LARGE SCALE GENOMIC DNA]</scope>
    <source>
        <strain evidence="7">DH-2019</strain>
    </source>
</reference>
<dbReference type="Pfam" id="PF00400">
    <property type="entry name" value="WD40"/>
    <property type="match status" value="1"/>
</dbReference>
<evidence type="ECO:0000259" key="6">
    <source>
        <dbReference type="PROSITE" id="PS50072"/>
    </source>
</evidence>
<dbReference type="Pfam" id="PF00160">
    <property type="entry name" value="Pro_isomerase"/>
    <property type="match status" value="1"/>
</dbReference>
<keyword evidence="3" id="KW-0143">Chaperone</keyword>
<dbReference type="PANTHER" id="PTHR45625:SF4">
    <property type="entry name" value="PEPTIDYLPROLYL ISOMERASE DOMAIN AND WD REPEAT-CONTAINING PROTEIN 1"/>
    <property type="match status" value="1"/>
</dbReference>
<dbReference type="EMBL" id="JABTTQ020000746">
    <property type="protein sequence ID" value="KAK6138198.1"/>
    <property type="molecule type" value="Genomic_DNA"/>
</dbReference>